<feature type="chain" id="PRO_5014838915" description="PKD domain-containing protein" evidence="1">
    <location>
        <begin position="24"/>
        <end position="472"/>
    </location>
</feature>
<gene>
    <name evidence="2" type="ORF">APR41_01410</name>
</gene>
<dbReference type="STRING" id="447422.SAMN05660903_00281"/>
<dbReference type="RefSeq" id="WP_079711444.1">
    <property type="nucleotide sequence ID" value="NZ_FUZC01000001.1"/>
</dbReference>
<evidence type="ECO:0008006" key="4">
    <source>
        <dbReference type="Google" id="ProtNLM"/>
    </source>
</evidence>
<organism evidence="2 3">
    <name type="scientific">Salegentibacter salinarum</name>
    <dbReference type="NCBI Taxonomy" id="447422"/>
    <lineage>
        <taxon>Bacteria</taxon>
        <taxon>Pseudomonadati</taxon>
        <taxon>Bacteroidota</taxon>
        <taxon>Flavobacteriia</taxon>
        <taxon>Flavobacteriales</taxon>
        <taxon>Flavobacteriaceae</taxon>
        <taxon>Salegentibacter</taxon>
    </lineage>
</organism>
<dbReference type="OrthoDB" id="646668at2"/>
<evidence type="ECO:0000313" key="2">
    <source>
        <dbReference type="EMBL" id="PKD21671.1"/>
    </source>
</evidence>
<dbReference type="EMBL" id="LKTS01000001">
    <property type="protein sequence ID" value="PKD21671.1"/>
    <property type="molecule type" value="Genomic_DNA"/>
</dbReference>
<dbReference type="PROSITE" id="PS51257">
    <property type="entry name" value="PROKAR_LIPOPROTEIN"/>
    <property type="match status" value="1"/>
</dbReference>
<protein>
    <recommendedName>
        <fullName evidence="4">PKD domain-containing protein</fullName>
    </recommendedName>
</protein>
<evidence type="ECO:0000256" key="1">
    <source>
        <dbReference type="SAM" id="SignalP"/>
    </source>
</evidence>
<sequence>MKNIKLFSIVLLGAFLVLFSSCENDDMELGETMSPSEIDFEVVQDLETDPGGNTVILRFNTPKATPVWNYGTGRSTKVVDTVRYAFQGDYTINLSVITPGGVVDLEPVTVSVTEENLNYVNDPLWTSLTGGVGESKTWLLDLNEEGESIYFAGPLYFFGTDNAWLEGGEAWDGGDTGCYGEDCWTWQPEYESNTWLMPAGDYGSITFNLQGGPNVTANHLMLPELGEQSGTFFLDKDNHTLSLNDVELLHSTNNDACVDNWTETRVLSLTEDTMQLGVIRRDDCDGAALLVYNFISQEYADNYVPEEEEPSIDEGFEPTFEQGELLQILTGGQSSGRVWELDADGNPIDWIIGGMGWTENADSSRDWGWNADWDAVAEDSWIRFDQWNGMNYTRYQNGEETSGTFSINEETNEITLEENSLIQVDGHWMSPATNVITVIKATEDYENDGLWFGTSYNPDSDEWLAFHYELLD</sequence>
<dbReference type="Proteomes" id="UP000232673">
    <property type="component" value="Unassembled WGS sequence"/>
</dbReference>
<accession>A0A2N0U3S1</accession>
<dbReference type="AlphaFoldDB" id="A0A2N0U3S1"/>
<comment type="caution">
    <text evidence="2">The sequence shown here is derived from an EMBL/GenBank/DDBJ whole genome shotgun (WGS) entry which is preliminary data.</text>
</comment>
<keyword evidence="3" id="KW-1185">Reference proteome</keyword>
<feature type="signal peptide" evidence="1">
    <location>
        <begin position="1"/>
        <end position="23"/>
    </location>
</feature>
<reference evidence="2 3" key="1">
    <citation type="submission" date="2015-10" db="EMBL/GenBank/DDBJ databases">
        <title>Draft genome sequence of Salegentibacter salinarum KCTC 12975.</title>
        <authorList>
            <person name="Lin W."/>
            <person name="Zheng Q."/>
        </authorList>
    </citation>
    <scope>NUCLEOTIDE SEQUENCE [LARGE SCALE GENOMIC DNA]</scope>
    <source>
        <strain evidence="2 3">KCTC 12975</strain>
    </source>
</reference>
<keyword evidence="1" id="KW-0732">Signal</keyword>
<evidence type="ECO:0000313" key="3">
    <source>
        <dbReference type="Proteomes" id="UP000232673"/>
    </source>
</evidence>
<proteinExistence type="predicted"/>
<name>A0A2N0U3S1_9FLAO</name>